<dbReference type="EMBL" id="CP045798">
    <property type="protein sequence ID" value="QNB47524.1"/>
    <property type="molecule type" value="Genomic_DNA"/>
</dbReference>
<dbReference type="RefSeq" id="WP_034423787.1">
    <property type="nucleotide sequence ID" value="NZ_CP045798.1"/>
</dbReference>
<keyword evidence="3" id="KW-1185">Reference proteome</keyword>
<evidence type="ECO:0000313" key="2">
    <source>
        <dbReference type="EMBL" id="QNB47524.1"/>
    </source>
</evidence>
<dbReference type="Proteomes" id="UP000515847">
    <property type="component" value="Chromosome"/>
</dbReference>
<accession>A0A7G6E620</accession>
<organism evidence="2 3">
    <name type="scientific">Thermanaerosceptrum fracticalcis</name>
    <dbReference type="NCBI Taxonomy" id="1712410"/>
    <lineage>
        <taxon>Bacteria</taxon>
        <taxon>Bacillati</taxon>
        <taxon>Bacillota</taxon>
        <taxon>Clostridia</taxon>
        <taxon>Eubacteriales</taxon>
        <taxon>Peptococcaceae</taxon>
        <taxon>Thermanaerosceptrum</taxon>
    </lineage>
</organism>
<evidence type="ECO:0000256" key="1">
    <source>
        <dbReference type="SAM" id="MobiDB-lite"/>
    </source>
</evidence>
<feature type="region of interest" description="Disordered" evidence="1">
    <location>
        <begin position="130"/>
        <end position="156"/>
    </location>
</feature>
<dbReference type="AlphaFoldDB" id="A0A7G6E620"/>
<proteinExistence type="predicted"/>
<reference evidence="2 3" key="1">
    <citation type="journal article" date="2019" name="Front. Microbiol.">
        <title>Thermoanaerosceptrum fracticalcis gen. nov. sp. nov., a Novel Fumarate-Fermenting Microorganism From a Deep Fractured Carbonate Aquifer of the US Great Basin.</title>
        <authorList>
            <person name="Hamilton-Brehm S.D."/>
            <person name="Stewart L.E."/>
            <person name="Zavarin M."/>
            <person name="Caldwell M."/>
            <person name="Lawson P.A."/>
            <person name="Onstott T.C."/>
            <person name="Grzymski J."/>
            <person name="Neveux I."/>
            <person name="Lollar B.S."/>
            <person name="Russell C.E."/>
            <person name="Moser D.P."/>
        </authorList>
    </citation>
    <scope>NUCLEOTIDE SEQUENCE [LARGE SCALE GENOMIC DNA]</scope>
    <source>
        <strain evidence="2 3">DRI-13</strain>
    </source>
</reference>
<evidence type="ECO:0000313" key="3">
    <source>
        <dbReference type="Proteomes" id="UP000515847"/>
    </source>
</evidence>
<gene>
    <name evidence="2" type="ORF">BR63_15295</name>
</gene>
<name>A0A7G6E620_THEFR</name>
<protein>
    <recommendedName>
        <fullName evidence="4">Carboxypeptidase regulatory-like domain-containing protein</fullName>
    </recommendedName>
</protein>
<sequence length="295" mass="33715">MIKILQKDFTLPLPTKHLKIMGIRVETGPNPHIEINKQQLTVRDNWNIQLVCTPLGEKDYIVNPTLMEYQVEWVDTLDFTEELRESSVNYKKKPRSIASCIQESRDYKATLYLTMEIVIEIEASFCKNTPQDSRAVPPRVEAPPKPSAISPKPQLPPEPLSVYVTGDQLKIFEERLSKLEKQVQELLSFKDSAGTPLHDDKKPESSVKACKMSGKIIDAFRLTPVAKGIIEFTLSGQEEPVYKIAADERGVYSLEIEPGVYDIKVKHPRYLLLSLRNYALKETDEKVQDFMLRRA</sequence>
<dbReference type="KEGG" id="tfr:BR63_15295"/>
<dbReference type="Gene3D" id="2.60.40.1120">
    <property type="entry name" value="Carboxypeptidase-like, regulatory domain"/>
    <property type="match status" value="1"/>
</dbReference>
<evidence type="ECO:0008006" key="4">
    <source>
        <dbReference type="Google" id="ProtNLM"/>
    </source>
</evidence>